<dbReference type="PROSITE" id="PS51918">
    <property type="entry name" value="RADICAL_SAM"/>
    <property type="match status" value="1"/>
</dbReference>
<keyword evidence="13" id="KW-0819">tRNA processing</keyword>
<dbReference type="GO" id="GO:0005829">
    <property type="term" value="C:cytosol"/>
    <property type="evidence" value="ECO:0007669"/>
    <property type="project" value="TreeGrafter"/>
</dbReference>
<dbReference type="CDD" id="cd01335">
    <property type="entry name" value="Radical_SAM"/>
    <property type="match status" value="1"/>
</dbReference>
<keyword evidence="6 13" id="KW-0479">Metal-binding</keyword>
<evidence type="ECO:0000256" key="13">
    <source>
        <dbReference type="HAMAP-Rule" id="MF_01864"/>
    </source>
</evidence>
<dbReference type="Pfam" id="PF04055">
    <property type="entry name" value="Radical_SAM"/>
    <property type="match status" value="1"/>
</dbReference>
<dbReference type="InterPro" id="IPR013848">
    <property type="entry name" value="Methylthiotransferase_N"/>
</dbReference>
<dbReference type="PROSITE" id="PS50926">
    <property type="entry name" value="TRAM"/>
    <property type="match status" value="1"/>
</dbReference>
<organism evidence="18 19">
    <name type="scientific">Flavobacterium xueshanense</name>
    <dbReference type="NCBI Taxonomy" id="935223"/>
    <lineage>
        <taxon>Bacteria</taxon>
        <taxon>Pseudomonadati</taxon>
        <taxon>Bacteroidota</taxon>
        <taxon>Flavobacteriia</taxon>
        <taxon>Flavobacteriales</taxon>
        <taxon>Flavobacteriaceae</taxon>
        <taxon>Flavobacterium</taxon>
    </lineage>
</organism>
<dbReference type="EMBL" id="FONQ01000001">
    <property type="protein sequence ID" value="SFE23376.1"/>
    <property type="molecule type" value="Genomic_DNA"/>
</dbReference>
<dbReference type="InterPro" id="IPR005839">
    <property type="entry name" value="Methylthiotransferase"/>
</dbReference>
<dbReference type="STRING" id="935223.SAMN04488131_101143"/>
<keyword evidence="2 13" id="KW-0004">4Fe-4S</keyword>
<keyword evidence="7 13" id="KW-0408">Iron</keyword>
<keyword evidence="8 13" id="KW-0411">Iron-sulfur</keyword>
<dbReference type="InterPro" id="IPR007197">
    <property type="entry name" value="rSAM"/>
</dbReference>
<evidence type="ECO:0000256" key="8">
    <source>
        <dbReference type="ARBA" id="ARBA00023014"/>
    </source>
</evidence>
<evidence type="ECO:0000256" key="7">
    <source>
        <dbReference type="ARBA" id="ARBA00023004"/>
    </source>
</evidence>
<evidence type="ECO:0000256" key="11">
    <source>
        <dbReference type="ARBA" id="ARBA00080698"/>
    </source>
</evidence>
<evidence type="ECO:0000259" key="16">
    <source>
        <dbReference type="PROSITE" id="PS51449"/>
    </source>
</evidence>
<dbReference type="InterPro" id="IPR006638">
    <property type="entry name" value="Elp3/MiaA/NifB-like_rSAM"/>
</dbReference>
<evidence type="ECO:0000256" key="1">
    <source>
        <dbReference type="ARBA" id="ARBA00003234"/>
    </source>
</evidence>
<dbReference type="AlphaFoldDB" id="A0A1I1YUZ2"/>
<gene>
    <name evidence="13" type="primary">miaB</name>
    <name evidence="18" type="ORF">SAMN04488131_101143</name>
</gene>
<dbReference type="SUPFAM" id="SSF102114">
    <property type="entry name" value="Radical SAM enzymes"/>
    <property type="match status" value="1"/>
</dbReference>
<dbReference type="HAMAP" id="MF_01864">
    <property type="entry name" value="tRNA_metthiotr_MiaB"/>
    <property type="match status" value="1"/>
</dbReference>
<dbReference type="GO" id="GO:0051539">
    <property type="term" value="F:4 iron, 4 sulfur cluster binding"/>
    <property type="evidence" value="ECO:0007669"/>
    <property type="project" value="UniProtKB-UniRule"/>
</dbReference>
<comment type="subcellular location">
    <subcellularLocation>
        <location evidence="13">Cytoplasm</location>
    </subcellularLocation>
</comment>
<dbReference type="PANTHER" id="PTHR43020">
    <property type="entry name" value="CDK5 REGULATORY SUBUNIT-ASSOCIATED PROTEIN 1"/>
    <property type="match status" value="1"/>
</dbReference>
<dbReference type="InterPro" id="IPR023404">
    <property type="entry name" value="rSAM_horseshoe"/>
</dbReference>
<feature type="binding site" evidence="13">
    <location>
        <position position="106"/>
    </location>
    <ligand>
        <name>[4Fe-4S] cluster</name>
        <dbReference type="ChEBI" id="CHEBI:49883"/>
        <label>1</label>
    </ligand>
</feature>
<dbReference type="FunFam" id="3.40.50.12160:FF:000003">
    <property type="entry name" value="CDK5 regulatory subunit-associated protein 1"/>
    <property type="match status" value="1"/>
</dbReference>
<dbReference type="InterPro" id="IPR038135">
    <property type="entry name" value="Methylthiotransferase_N_sf"/>
</dbReference>
<evidence type="ECO:0000256" key="5">
    <source>
        <dbReference type="ARBA" id="ARBA00022691"/>
    </source>
</evidence>
<dbReference type="PROSITE" id="PS51449">
    <property type="entry name" value="MTTASE_N"/>
    <property type="match status" value="1"/>
</dbReference>
<dbReference type="SFLD" id="SFLDF00413">
    <property type="entry name" value="CDK5RAP1"/>
    <property type="match status" value="1"/>
</dbReference>
<evidence type="ECO:0000256" key="2">
    <source>
        <dbReference type="ARBA" id="ARBA00022485"/>
    </source>
</evidence>
<dbReference type="InterPro" id="IPR058240">
    <property type="entry name" value="rSAM_sf"/>
</dbReference>
<feature type="domain" description="MTTase N-terminal" evidence="16">
    <location>
        <begin position="61"/>
        <end position="177"/>
    </location>
</feature>
<feature type="binding site" evidence="13">
    <location>
        <position position="219"/>
    </location>
    <ligand>
        <name>[4Fe-4S] cluster</name>
        <dbReference type="ChEBI" id="CHEBI:49883"/>
        <label>2</label>
        <note>4Fe-4S-S-AdoMet</note>
    </ligand>
</feature>
<evidence type="ECO:0000313" key="19">
    <source>
        <dbReference type="Proteomes" id="UP000198596"/>
    </source>
</evidence>
<dbReference type="InterPro" id="IPR002792">
    <property type="entry name" value="TRAM_dom"/>
</dbReference>
<dbReference type="Proteomes" id="UP000198596">
    <property type="component" value="Unassembled WGS sequence"/>
</dbReference>
<feature type="binding site" evidence="13">
    <location>
        <position position="140"/>
    </location>
    <ligand>
        <name>[4Fe-4S] cluster</name>
        <dbReference type="ChEBI" id="CHEBI:49883"/>
        <label>1</label>
    </ligand>
</feature>
<dbReference type="NCBIfam" id="TIGR01574">
    <property type="entry name" value="miaB-methiolase"/>
    <property type="match status" value="1"/>
</dbReference>
<dbReference type="InterPro" id="IPR006463">
    <property type="entry name" value="MiaB_methiolase"/>
</dbReference>
<dbReference type="SFLD" id="SFLDG01061">
    <property type="entry name" value="methylthiotransferase"/>
    <property type="match status" value="1"/>
</dbReference>
<keyword evidence="5 13" id="KW-0949">S-adenosyl-L-methionine</keyword>
<feature type="binding site" evidence="13">
    <location>
        <position position="215"/>
    </location>
    <ligand>
        <name>[4Fe-4S] cluster</name>
        <dbReference type="ChEBI" id="CHEBI:49883"/>
        <label>2</label>
        <note>4Fe-4S-S-AdoMet</note>
    </ligand>
</feature>
<comment type="subunit">
    <text evidence="13">Monomer.</text>
</comment>
<keyword evidence="4 13" id="KW-0808">Transferase</keyword>
<dbReference type="EC" id="2.8.4.3" evidence="9 13"/>
<dbReference type="GO" id="GO:0035597">
    <property type="term" value="F:tRNA-2-methylthio-N(6)-dimethylallyladenosine(37) synthase activity"/>
    <property type="evidence" value="ECO:0007669"/>
    <property type="project" value="UniProtKB-EC"/>
</dbReference>
<evidence type="ECO:0000259" key="17">
    <source>
        <dbReference type="PROSITE" id="PS51918"/>
    </source>
</evidence>
<dbReference type="SMART" id="SM00729">
    <property type="entry name" value="Elp3"/>
    <property type="match status" value="1"/>
</dbReference>
<evidence type="ECO:0000259" key="15">
    <source>
        <dbReference type="PROSITE" id="PS50926"/>
    </source>
</evidence>
<dbReference type="PROSITE" id="PS01278">
    <property type="entry name" value="MTTASE_RADICAL"/>
    <property type="match status" value="1"/>
</dbReference>
<comment type="similarity">
    <text evidence="13">Belongs to the methylthiotransferase family. MiaB subfamily.</text>
</comment>
<evidence type="ECO:0000256" key="14">
    <source>
        <dbReference type="SAM" id="Phobius"/>
    </source>
</evidence>
<dbReference type="Pfam" id="PF00919">
    <property type="entry name" value="UPF0004"/>
    <property type="match status" value="1"/>
</dbReference>
<evidence type="ECO:0000256" key="12">
    <source>
        <dbReference type="ARBA" id="ARBA00081141"/>
    </source>
</evidence>
<comment type="catalytic activity">
    <reaction evidence="13">
        <text>N(6)-dimethylallyladenosine(37) in tRNA + (sulfur carrier)-SH + AH2 + 2 S-adenosyl-L-methionine = 2-methylsulfanyl-N(6)-dimethylallyladenosine(37) in tRNA + (sulfur carrier)-H + 5'-deoxyadenosine + L-methionine + A + S-adenosyl-L-homocysteine + 2 H(+)</text>
        <dbReference type="Rhea" id="RHEA:37067"/>
        <dbReference type="Rhea" id="RHEA-COMP:10375"/>
        <dbReference type="Rhea" id="RHEA-COMP:10376"/>
        <dbReference type="Rhea" id="RHEA-COMP:14737"/>
        <dbReference type="Rhea" id="RHEA-COMP:14739"/>
        <dbReference type="ChEBI" id="CHEBI:13193"/>
        <dbReference type="ChEBI" id="CHEBI:15378"/>
        <dbReference type="ChEBI" id="CHEBI:17319"/>
        <dbReference type="ChEBI" id="CHEBI:17499"/>
        <dbReference type="ChEBI" id="CHEBI:29917"/>
        <dbReference type="ChEBI" id="CHEBI:57844"/>
        <dbReference type="ChEBI" id="CHEBI:57856"/>
        <dbReference type="ChEBI" id="CHEBI:59789"/>
        <dbReference type="ChEBI" id="CHEBI:64428"/>
        <dbReference type="ChEBI" id="CHEBI:74415"/>
        <dbReference type="ChEBI" id="CHEBI:74417"/>
        <dbReference type="EC" id="2.8.4.3"/>
    </reaction>
</comment>
<evidence type="ECO:0000256" key="3">
    <source>
        <dbReference type="ARBA" id="ARBA00022490"/>
    </source>
</evidence>
<feature type="domain" description="TRAM" evidence="15">
    <location>
        <begin position="450"/>
        <end position="513"/>
    </location>
</feature>
<dbReference type="NCBIfam" id="TIGR00089">
    <property type="entry name" value="MiaB/RimO family radical SAM methylthiotransferase"/>
    <property type="match status" value="1"/>
</dbReference>
<evidence type="ECO:0000256" key="9">
    <source>
        <dbReference type="ARBA" id="ARBA00033765"/>
    </source>
</evidence>
<proteinExistence type="inferred from homology"/>
<dbReference type="SFLD" id="SFLDF00273">
    <property type="entry name" value="(dimethylallyl)adenosine_tRNA"/>
    <property type="match status" value="1"/>
</dbReference>
<dbReference type="FunFam" id="3.80.30.20:FF:000001">
    <property type="entry name" value="tRNA-2-methylthio-N(6)-dimethylallyladenosine synthase 2"/>
    <property type="match status" value="1"/>
</dbReference>
<protein>
    <recommendedName>
        <fullName evidence="10 13">tRNA-2-methylthio-N(6)-dimethylallyladenosine synthase</fullName>
        <ecNumber evidence="9 13">2.8.4.3</ecNumber>
    </recommendedName>
    <alternativeName>
        <fullName evidence="12 13">(Dimethylallyl)adenosine tRNA methylthiotransferase MiaB</fullName>
    </alternativeName>
    <alternativeName>
        <fullName evidence="11 13">tRNA-i(6)A37 methylthiotransferase</fullName>
    </alternativeName>
</protein>
<dbReference type="Gene3D" id="3.40.50.12160">
    <property type="entry name" value="Methylthiotransferase, N-terminal domain"/>
    <property type="match status" value="1"/>
</dbReference>
<sequence>MDQFISFIKRLKTLLILNLTSCHIYLNSLIFALLKYRMEKIIEESKQGESLVLENKPENTKKLFIESYGCAMNFSDSEIVASILSGNGYNTTQILEEADLVLVNTCSIRDKAEQTIRKRLEKYNAVKRINPKMKVGVLGCMAERLKSQFLEEEKIVDLVVGPDAYKDLPNLLQEVEEGRDAINVILSKDETYGDISPVRLMSNGITALVSITRGCDNMCTFCVVPFTRGRERSREPQSIIKEIKDLWDKGFKEITLLGQNVDSYLWYGGGLKKDFENATEMQKATAVDFDQLLEMVAIDFPKMRIRFSTSNPQDMHESILHVIAKHPNICKHIHLPVQSGSNRILAAMNRLHTREEYMTLIDKIRAIIPNGSISQDMISGFPTETEEDHQDTLSLMEYVKYNFGYMYSYSERPGTLAGRKMEDDVTEETKARRLQEIVDLQQKHAWLRAKEFIGQTVEVLIEKVSKKSTEEFSGRNSQSITVVFPKEDYKIGAFVLVKIESCTSGTLKGTAVGLSEMN</sequence>
<keyword evidence="14" id="KW-0812">Transmembrane</keyword>
<reference evidence="19" key="1">
    <citation type="submission" date="2016-10" db="EMBL/GenBank/DDBJ databases">
        <authorList>
            <person name="Varghese N."/>
            <person name="Submissions S."/>
        </authorList>
    </citation>
    <scope>NUCLEOTIDE SEQUENCE [LARGE SCALE GENOMIC DNA]</scope>
    <source>
        <strain evidence="19">CGMCC 1.9227</strain>
    </source>
</reference>
<feature type="transmembrane region" description="Helical" evidence="14">
    <location>
        <begin position="15"/>
        <end position="34"/>
    </location>
</feature>
<feature type="binding site" evidence="13">
    <location>
        <position position="222"/>
    </location>
    <ligand>
        <name>[4Fe-4S] cluster</name>
        <dbReference type="ChEBI" id="CHEBI:49883"/>
        <label>2</label>
        <note>4Fe-4S-S-AdoMet</note>
    </ligand>
</feature>
<keyword evidence="14" id="KW-0472">Membrane</keyword>
<comment type="function">
    <text evidence="1 13">Catalyzes the methylthiolation of N6-(dimethylallyl)adenosine (i(6)A), leading to the formation of 2-methylthio-N6-(dimethylallyl)adenosine (ms(2)i(6)A) at position 37 in tRNAs that read codons beginning with uridine.</text>
</comment>
<dbReference type="SFLD" id="SFLDS00029">
    <property type="entry name" value="Radical_SAM"/>
    <property type="match status" value="1"/>
</dbReference>
<accession>A0A1I1YUZ2</accession>
<keyword evidence="14" id="KW-1133">Transmembrane helix</keyword>
<dbReference type="GO" id="GO:0046872">
    <property type="term" value="F:metal ion binding"/>
    <property type="evidence" value="ECO:0007669"/>
    <property type="project" value="UniProtKB-KW"/>
</dbReference>
<evidence type="ECO:0000256" key="4">
    <source>
        <dbReference type="ARBA" id="ARBA00022679"/>
    </source>
</evidence>
<comment type="cofactor">
    <cofactor evidence="13">
        <name>[4Fe-4S] cluster</name>
        <dbReference type="ChEBI" id="CHEBI:49883"/>
    </cofactor>
    <text evidence="13">Binds 2 [4Fe-4S] clusters. One cluster is coordinated with 3 cysteines and an exchangeable S-adenosyl-L-methionine.</text>
</comment>
<evidence type="ECO:0000256" key="10">
    <source>
        <dbReference type="ARBA" id="ARBA00068570"/>
    </source>
</evidence>
<dbReference type="SFLD" id="SFLDG01082">
    <property type="entry name" value="B12-binding_domain_containing"/>
    <property type="match status" value="1"/>
</dbReference>
<feature type="binding site" evidence="13">
    <location>
        <position position="70"/>
    </location>
    <ligand>
        <name>[4Fe-4S] cluster</name>
        <dbReference type="ChEBI" id="CHEBI:49883"/>
        <label>1</label>
    </ligand>
</feature>
<name>A0A1I1YUZ2_9FLAO</name>
<feature type="domain" description="Radical SAM core" evidence="17">
    <location>
        <begin position="201"/>
        <end position="448"/>
    </location>
</feature>
<dbReference type="PANTHER" id="PTHR43020:SF2">
    <property type="entry name" value="MITOCHONDRIAL TRNA METHYLTHIOTRANSFERASE CDK5RAP1"/>
    <property type="match status" value="1"/>
</dbReference>
<evidence type="ECO:0000256" key="6">
    <source>
        <dbReference type="ARBA" id="ARBA00022723"/>
    </source>
</evidence>
<dbReference type="InterPro" id="IPR020612">
    <property type="entry name" value="Methylthiotransferase_CS"/>
</dbReference>
<dbReference type="Gene3D" id="3.80.30.20">
    <property type="entry name" value="tm_1862 like domain"/>
    <property type="match status" value="1"/>
</dbReference>
<keyword evidence="3 13" id="KW-0963">Cytoplasm</keyword>
<keyword evidence="19" id="KW-1185">Reference proteome</keyword>
<dbReference type="Pfam" id="PF01938">
    <property type="entry name" value="TRAM"/>
    <property type="match status" value="1"/>
</dbReference>
<evidence type="ECO:0000313" key="18">
    <source>
        <dbReference type="EMBL" id="SFE23376.1"/>
    </source>
</evidence>